<accession>A0A8S5QI44</accession>
<dbReference type="EMBL" id="BK015652">
    <property type="protein sequence ID" value="DAE18204.1"/>
    <property type="molecule type" value="Genomic_DNA"/>
</dbReference>
<name>A0A8S5QI44_9CAUD</name>
<keyword evidence="1" id="KW-0472">Membrane</keyword>
<reference evidence="2" key="1">
    <citation type="journal article" date="2021" name="Proc. Natl. Acad. Sci. U.S.A.">
        <title>A Catalog of Tens of Thousands of Viruses from Human Metagenomes Reveals Hidden Associations with Chronic Diseases.</title>
        <authorList>
            <person name="Tisza M.J."/>
            <person name="Buck C.B."/>
        </authorList>
    </citation>
    <scope>NUCLEOTIDE SEQUENCE</scope>
    <source>
        <strain evidence="2">CtdNl2</strain>
    </source>
</reference>
<protein>
    <submittedName>
        <fullName evidence="2">Uncharacterized protein</fullName>
    </submittedName>
</protein>
<evidence type="ECO:0000313" key="2">
    <source>
        <dbReference type="EMBL" id="DAE18204.1"/>
    </source>
</evidence>
<keyword evidence="1" id="KW-0812">Transmembrane</keyword>
<proteinExistence type="predicted"/>
<sequence>MWEKFKRLGYGENGEVKSWVYCVLTLLFVMWCIGGIYRFIVGTPPSDKIMNTQYSVVLGENLTLKDSLLYASYGFTQNPTVAKMKDFKNIDIDWKKVDKKDVPDRVLKQYGDVEKGTDIYEGDVDESLAKGVDSVKHYVFVTFTDGEGTHLDSAYTLITLKDGSEKVKSLEGAVNFTTAYLITRGNKK</sequence>
<feature type="transmembrane region" description="Helical" evidence="1">
    <location>
        <begin position="18"/>
        <end position="40"/>
    </location>
</feature>
<keyword evidence="1" id="KW-1133">Transmembrane helix</keyword>
<evidence type="ECO:0000256" key="1">
    <source>
        <dbReference type="SAM" id="Phobius"/>
    </source>
</evidence>
<organism evidence="2">
    <name type="scientific">Myoviridae sp. ctdNl2</name>
    <dbReference type="NCBI Taxonomy" id="2825140"/>
    <lineage>
        <taxon>Viruses</taxon>
        <taxon>Duplodnaviria</taxon>
        <taxon>Heunggongvirae</taxon>
        <taxon>Uroviricota</taxon>
        <taxon>Caudoviricetes</taxon>
    </lineage>
</organism>